<keyword evidence="4" id="KW-0156">Chromatin regulator</keyword>
<accession>A0AAD5Y645</accession>
<name>A0AAD5Y645_9FUNG</name>
<comment type="caution">
    <text evidence="9">The sequence shown here is derived from an EMBL/GenBank/DDBJ whole genome shotgun (WGS) entry which is preliminary data.</text>
</comment>
<evidence type="ECO:0000256" key="2">
    <source>
        <dbReference type="ARBA" id="ARBA00012111"/>
    </source>
</evidence>
<dbReference type="GO" id="GO:0046872">
    <property type="term" value="F:metal ion binding"/>
    <property type="evidence" value="ECO:0007669"/>
    <property type="project" value="UniProtKB-KW"/>
</dbReference>
<evidence type="ECO:0000313" key="10">
    <source>
        <dbReference type="Proteomes" id="UP001210925"/>
    </source>
</evidence>
<keyword evidence="3" id="KW-0378">Hydrolase</keyword>
<keyword evidence="10" id="KW-1185">Reference proteome</keyword>
<dbReference type="Pfam" id="PF00850">
    <property type="entry name" value="Hist_deacetyl"/>
    <property type="match status" value="1"/>
</dbReference>
<dbReference type="EMBL" id="JADGKB010000009">
    <property type="protein sequence ID" value="KAJ3260857.1"/>
    <property type="molecule type" value="Genomic_DNA"/>
</dbReference>
<evidence type="ECO:0000256" key="4">
    <source>
        <dbReference type="ARBA" id="ARBA00022853"/>
    </source>
</evidence>
<dbReference type="InterPro" id="IPR023696">
    <property type="entry name" value="Ureohydrolase_dom_sf"/>
</dbReference>
<feature type="binding site" evidence="6">
    <location>
        <position position="120"/>
    </location>
    <ligand>
        <name>substrate</name>
    </ligand>
</feature>
<evidence type="ECO:0000313" key="9">
    <source>
        <dbReference type="EMBL" id="KAJ3260857.1"/>
    </source>
</evidence>
<dbReference type="PRINTS" id="PR01271">
    <property type="entry name" value="HISDACETLASE"/>
</dbReference>
<dbReference type="GO" id="GO:0000118">
    <property type="term" value="C:histone deacetylase complex"/>
    <property type="evidence" value="ECO:0007669"/>
    <property type="project" value="UniProtKB-ARBA"/>
</dbReference>
<comment type="similarity">
    <text evidence="1">Belongs to the histone deacetylase family. HD type 1 subfamily.</text>
</comment>
<evidence type="ECO:0000256" key="6">
    <source>
        <dbReference type="PIRSR" id="PIRSR037913-2"/>
    </source>
</evidence>
<evidence type="ECO:0000256" key="7">
    <source>
        <dbReference type="PIRSR" id="PIRSR037913-3"/>
    </source>
</evidence>
<feature type="domain" description="Histone deacetylase" evidence="8">
    <location>
        <begin position="3"/>
        <end position="284"/>
    </location>
</feature>
<dbReference type="SUPFAM" id="SSF52768">
    <property type="entry name" value="Arginase/deacetylase"/>
    <property type="match status" value="1"/>
</dbReference>
<keyword evidence="7" id="KW-0479">Metal-binding</keyword>
<sequence>MTRKSRLTHDLIAAYKLPIEIIEAQKATITELMEYHSVEYIGAIYSTKELESEGIYDPVEKTPLEYLGLVDDCAKFTDIKEHILYIAGSSITAARAIQDHDVIINWQGGRHHAKKSKAAGFCYVNDVVLCIMQLQEDYQRILYIDIDIHHGDGVEEAFSCSKSVTTCSFHICEPGYFPGSGKNSLNEYTINVPLKPGIQGEKFLAVFTRVVEKVMATANPQVIVLQCGVDGLARDPLGGWNLTEVDYCNCVDYILRSNMPTIILGGGGYNPVNVAKCWTSVTAKCVGVDLPRDIPEIDDWPLFAPDYSINVSKSNQKDYNESVDSILCSISN</sequence>
<dbReference type="PRINTS" id="PR01270">
    <property type="entry name" value="HDASUPER"/>
</dbReference>
<dbReference type="PIRSF" id="PIRSF037913">
    <property type="entry name" value="His_deacetylse_1"/>
    <property type="match status" value="1"/>
</dbReference>
<evidence type="ECO:0000256" key="3">
    <source>
        <dbReference type="ARBA" id="ARBA00022801"/>
    </source>
</evidence>
<dbReference type="Proteomes" id="UP001210925">
    <property type="component" value="Unassembled WGS sequence"/>
</dbReference>
<dbReference type="PANTHER" id="PTHR10625">
    <property type="entry name" value="HISTONE DEACETYLASE HDAC1-RELATED"/>
    <property type="match status" value="1"/>
</dbReference>
<organism evidence="9 10">
    <name type="scientific">Boothiomyces macroporosus</name>
    <dbReference type="NCBI Taxonomy" id="261099"/>
    <lineage>
        <taxon>Eukaryota</taxon>
        <taxon>Fungi</taxon>
        <taxon>Fungi incertae sedis</taxon>
        <taxon>Chytridiomycota</taxon>
        <taxon>Chytridiomycota incertae sedis</taxon>
        <taxon>Chytridiomycetes</taxon>
        <taxon>Rhizophydiales</taxon>
        <taxon>Terramycetaceae</taxon>
        <taxon>Boothiomyces</taxon>
    </lineage>
</organism>
<dbReference type="InterPro" id="IPR003084">
    <property type="entry name" value="HDAC_I/II"/>
</dbReference>
<feature type="binding site" evidence="6">
    <location>
        <position position="72"/>
    </location>
    <ligand>
        <name>substrate</name>
    </ligand>
</feature>
<feature type="binding site" evidence="6">
    <location>
        <position position="269"/>
    </location>
    <ligand>
        <name>substrate</name>
    </ligand>
</feature>
<dbReference type="InterPro" id="IPR037138">
    <property type="entry name" value="His_deacetylse_dom_sf"/>
</dbReference>
<dbReference type="AlphaFoldDB" id="A0AAD5Y645"/>
<protein>
    <recommendedName>
        <fullName evidence="2">histone deacetylase</fullName>
        <ecNumber evidence="2">3.5.1.98</ecNumber>
    </recommendedName>
</protein>
<proteinExistence type="inferred from homology"/>
<evidence type="ECO:0000259" key="8">
    <source>
        <dbReference type="Pfam" id="PF00850"/>
    </source>
</evidence>
<dbReference type="GO" id="GO:0040029">
    <property type="term" value="P:epigenetic regulation of gene expression"/>
    <property type="evidence" value="ECO:0007669"/>
    <property type="project" value="TreeGrafter"/>
</dbReference>
<dbReference type="GO" id="GO:0141221">
    <property type="term" value="F:histone deacetylase activity, hydrolytic mechanism"/>
    <property type="evidence" value="ECO:0007669"/>
    <property type="project" value="UniProtKB-EC"/>
</dbReference>
<dbReference type="PANTHER" id="PTHR10625:SF10">
    <property type="entry name" value="HISTONE DEACETYLASE HDAC1"/>
    <property type="match status" value="1"/>
</dbReference>
<feature type="binding site" evidence="7">
    <location>
        <position position="147"/>
    </location>
    <ligand>
        <name>a divalent metal cation</name>
        <dbReference type="ChEBI" id="CHEBI:60240"/>
    </ligand>
</feature>
<dbReference type="InterPro" id="IPR023801">
    <property type="entry name" value="His_deacetylse_dom"/>
</dbReference>
<evidence type="ECO:0000256" key="1">
    <source>
        <dbReference type="ARBA" id="ARBA00006457"/>
    </source>
</evidence>
<feature type="active site" description="Proton acceptor" evidence="5">
    <location>
        <position position="112"/>
    </location>
</feature>
<evidence type="ECO:0000256" key="5">
    <source>
        <dbReference type="PIRSR" id="PIRSR037913-1"/>
    </source>
</evidence>
<dbReference type="EC" id="3.5.1.98" evidence="2"/>
<feature type="binding site" evidence="7">
    <location>
        <position position="230"/>
    </location>
    <ligand>
        <name>a divalent metal cation</name>
        <dbReference type="ChEBI" id="CHEBI:60240"/>
    </ligand>
</feature>
<gene>
    <name evidence="9" type="primary">HDAC8</name>
    <name evidence="9" type="ORF">HK103_007420</name>
</gene>
<reference evidence="9" key="1">
    <citation type="submission" date="2020-05" db="EMBL/GenBank/DDBJ databases">
        <title>Phylogenomic resolution of chytrid fungi.</title>
        <authorList>
            <person name="Stajich J.E."/>
            <person name="Amses K."/>
            <person name="Simmons R."/>
            <person name="Seto K."/>
            <person name="Myers J."/>
            <person name="Bonds A."/>
            <person name="Quandt C.A."/>
            <person name="Barry K."/>
            <person name="Liu P."/>
            <person name="Grigoriev I."/>
            <person name="Longcore J.E."/>
            <person name="James T.Y."/>
        </authorList>
    </citation>
    <scope>NUCLEOTIDE SEQUENCE</scope>
    <source>
        <strain evidence="9">PLAUS21</strain>
    </source>
</reference>
<feature type="binding site" evidence="7">
    <location>
        <position position="149"/>
    </location>
    <ligand>
        <name>a divalent metal cation</name>
        <dbReference type="ChEBI" id="CHEBI:60240"/>
    </ligand>
</feature>
<dbReference type="Gene3D" id="3.40.800.20">
    <property type="entry name" value="Histone deacetylase domain"/>
    <property type="match status" value="1"/>
</dbReference>
<dbReference type="InterPro" id="IPR000286">
    <property type="entry name" value="HDACs"/>
</dbReference>